<dbReference type="Proteomes" id="UP001162483">
    <property type="component" value="Unassembled WGS sequence"/>
</dbReference>
<sequence>PLGSSSPSSTSSPVIGHLCASPELQFRWPISGEEAELLSDPGGKAHRWPITGEGAADWPRENRVQEQQVSVQCRGAAATTYAGCSSTILEQGQQV</sequence>
<accession>A0ABN9D9Z7</accession>
<name>A0ABN9D9Z7_9NEOB</name>
<gene>
    <name evidence="1" type="ORF">SPARVUS_LOCUS6902649</name>
</gene>
<dbReference type="EMBL" id="CATNWA010014230">
    <property type="protein sequence ID" value="CAI9569307.1"/>
    <property type="molecule type" value="Genomic_DNA"/>
</dbReference>
<evidence type="ECO:0000313" key="2">
    <source>
        <dbReference type="Proteomes" id="UP001162483"/>
    </source>
</evidence>
<feature type="non-terminal residue" evidence="1">
    <location>
        <position position="1"/>
    </location>
</feature>
<keyword evidence="2" id="KW-1185">Reference proteome</keyword>
<evidence type="ECO:0000313" key="1">
    <source>
        <dbReference type="EMBL" id="CAI9569307.1"/>
    </source>
</evidence>
<comment type="caution">
    <text evidence="1">The sequence shown here is derived from an EMBL/GenBank/DDBJ whole genome shotgun (WGS) entry which is preliminary data.</text>
</comment>
<proteinExistence type="predicted"/>
<protein>
    <submittedName>
        <fullName evidence="1">Uncharacterized protein</fullName>
    </submittedName>
</protein>
<organism evidence="1 2">
    <name type="scientific">Staurois parvus</name>
    <dbReference type="NCBI Taxonomy" id="386267"/>
    <lineage>
        <taxon>Eukaryota</taxon>
        <taxon>Metazoa</taxon>
        <taxon>Chordata</taxon>
        <taxon>Craniata</taxon>
        <taxon>Vertebrata</taxon>
        <taxon>Euteleostomi</taxon>
        <taxon>Amphibia</taxon>
        <taxon>Batrachia</taxon>
        <taxon>Anura</taxon>
        <taxon>Neobatrachia</taxon>
        <taxon>Ranoidea</taxon>
        <taxon>Ranidae</taxon>
        <taxon>Staurois</taxon>
    </lineage>
</organism>
<reference evidence="1" key="1">
    <citation type="submission" date="2023-05" db="EMBL/GenBank/DDBJ databases">
        <authorList>
            <person name="Stuckert A."/>
        </authorList>
    </citation>
    <scope>NUCLEOTIDE SEQUENCE</scope>
</reference>